<dbReference type="AlphaFoldDB" id="A0A1M4X2G3"/>
<evidence type="ECO:0000313" key="2">
    <source>
        <dbReference type="Proteomes" id="UP000184251"/>
    </source>
</evidence>
<sequence>MSSSKMDAYLFCIHCDEETDHTIEYKNNHIHKIQCNNCGVEIKIDQDYVKKHFKEEFVARVLSKPSRMTKEMEKDITGFLKSLPFRVVTKPFRVYKEFHDNK</sequence>
<evidence type="ECO:0008006" key="3">
    <source>
        <dbReference type="Google" id="ProtNLM"/>
    </source>
</evidence>
<name>A0A1M4X2G3_9FIRM</name>
<proteinExistence type="predicted"/>
<protein>
    <recommendedName>
        <fullName evidence="3">Bh protein</fullName>
    </recommendedName>
</protein>
<dbReference type="RefSeq" id="WP_073270500.1">
    <property type="nucleotide sequence ID" value="NZ_FQTU01000008.1"/>
</dbReference>
<accession>A0A1M4X2G3</accession>
<evidence type="ECO:0000313" key="1">
    <source>
        <dbReference type="EMBL" id="SHE87694.1"/>
    </source>
</evidence>
<keyword evidence="2" id="KW-1185">Reference proteome</keyword>
<reference evidence="1 2" key="1">
    <citation type="submission" date="2016-11" db="EMBL/GenBank/DDBJ databases">
        <authorList>
            <person name="Jaros S."/>
            <person name="Januszkiewicz K."/>
            <person name="Wedrychowicz H."/>
        </authorList>
    </citation>
    <scope>NUCLEOTIDE SEQUENCE [LARGE SCALE GENOMIC DNA]</scope>
    <source>
        <strain evidence="1 2">DSM 14828</strain>
    </source>
</reference>
<dbReference type="STRING" id="1120975.SAMN02746064_01400"/>
<dbReference type="EMBL" id="FQTU01000008">
    <property type="protein sequence ID" value="SHE87694.1"/>
    <property type="molecule type" value="Genomic_DNA"/>
</dbReference>
<dbReference type="OrthoDB" id="2427546at2"/>
<dbReference type="SUPFAM" id="SSF57716">
    <property type="entry name" value="Glucocorticoid receptor-like (DNA-binding domain)"/>
    <property type="match status" value="1"/>
</dbReference>
<gene>
    <name evidence="1" type="ORF">SAMN02746064_01400</name>
</gene>
<organism evidence="1 2">
    <name type="scientific">Alkalibacter saccharofermentans DSM 14828</name>
    <dbReference type="NCBI Taxonomy" id="1120975"/>
    <lineage>
        <taxon>Bacteria</taxon>
        <taxon>Bacillati</taxon>
        <taxon>Bacillota</taxon>
        <taxon>Clostridia</taxon>
        <taxon>Eubacteriales</taxon>
        <taxon>Eubacteriaceae</taxon>
        <taxon>Alkalibacter</taxon>
    </lineage>
</organism>
<dbReference type="Proteomes" id="UP000184251">
    <property type="component" value="Unassembled WGS sequence"/>
</dbReference>